<accession>A0A382CMP3</accession>
<dbReference type="InterPro" id="IPR036291">
    <property type="entry name" value="NAD(P)-bd_dom_sf"/>
</dbReference>
<feature type="domain" description="Ketoreductase" evidence="3">
    <location>
        <begin position="10"/>
        <end position="192"/>
    </location>
</feature>
<organism evidence="4">
    <name type="scientific">marine metagenome</name>
    <dbReference type="NCBI Taxonomy" id="408172"/>
    <lineage>
        <taxon>unclassified sequences</taxon>
        <taxon>metagenomes</taxon>
        <taxon>ecological metagenomes</taxon>
    </lineage>
</organism>
<name>A0A382CMP3_9ZZZZ</name>
<dbReference type="PANTHER" id="PTHR44196">
    <property type="entry name" value="DEHYDROGENASE/REDUCTASE SDR FAMILY MEMBER 7B"/>
    <property type="match status" value="1"/>
</dbReference>
<dbReference type="FunFam" id="3.40.50.720:FF:000084">
    <property type="entry name" value="Short-chain dehydrogenase reductase"/>
    <property type="match status" value="1"/>
</dbReference>
<dbReference type="Gene3D" id="3.40.50.720">
    <property type="entry name" value="NAD(P)-binding Rossmann-like Domain"/>
    <property type="match status" value="1"/>
</dbReference>
<dbReference type="InterPro" id="IPR057326">
    <property type="entry name" value="KR_dom"/>
</dbReference>
<dbReference type="AlphaFoldDB" id="A0A382CMP3"/>
<evidence type="ECO:0000256" key="2">
    <source>
        <dbReference type="ARBA" id="ARBA00023002"/>
    </source>
</evidence>
<dbReference type="PANTHER" id="PTHR44196:SF1">
    <property type="entry name" value="DEHYDROGENASE_REDUCTASE SDR FAMILY MEMBER 7B"/>
    <property type="match status" value="1"/>
</dbReference>
<evidence type="ECO:0000313" key="4">
    <source>
        <dbReference type="EMBL" id="SVB26553.1"/>
    </source>
</evidence>
<dbReference type="SMART" id="SM00822">
    <property type="entry name" value="PKS_KR"/>
    <property type="match status" value="1"/>
</dbReference>
<dbReference type="Pfam" id="PF00106">
    <property type="entry name" value="adh_short"/>
    <property type="match status" value="1"/>
</dbReference>
<keyword evidence="2" id="KW-0560">Oxidoreductase</keyword>
<dbReference type="GO" id="GO:0016491">
    <property type="term" value="F:oxidoreductase activity"/>
    <property type="evidence" value="ECO:0007669"/>
    <property type="project" value="UniProtKB-KW"/>
</dbReference>
<proteinExistence type="inferred from homology"/>
<dbReference type="SUPFAM" id="SSF51735">
    <property type="entry name" value="NAD(P)-binding Rossmann-fold domains"/>
    <property type="match status" value="1"/>
</dbReference>
<dbReference type="GO" id="GO:0016020">
    <property type="term" value="C:membrane"/>
    <property type="evidence" value="ECO:0007669"/>
    <property type="project" value="TreeGrafter"/>
</dbReference>
<dbReference type="InterPro" id="IPR002347">
    <property type="entry name" value="SDR_fam"/>
</dbReference>
<reference evidence="4" key="1">
    <citation type="submission" date="2018-05" db="EMBL/GenBank/DDBJ databases">
        <authorList>
            <person name="Lanie J.A."/>
            <person name="Ng W.-L."/>
            <person name="Kazmierczak K.M."/>
            <person name="Andrzejewski T.M."/>
            <person name="Davidsen T.M."/>
            <person name="Wayne K.J."/>
            <person name="Tettelin H."/>
            <person name="Glass J.I."/>
            <person name="Rusch D."/>
            <person name="Podicherti R."/>
            <person name="Tsui H.-C.T."/>
            <person name="Winkler M.E."/>
        </authorList>
    </citation>
    <scope>NUCLEOTIDE SEQUENCE</scope>
</reference>
<dbReference type="PRINTS" id="PR00081">
    <property type="entry name" value="GDHRDH"/>
</dbReference>
<dbReference type="PROSITE" id="PS00061">
    <property type="entry name" value="ADH_SHORT"/>
    <property type="match status" value="1"/>
</dbReference>
<sequence length="241" mass="25873">MNNIPQLEGKVAIVTGGSSGIGLAIAKRLLACGASVTISGRDALRLEHAAQQLPNDNGRLCPVKADVRDPAQVKTLFDRTVKQFGAVDILINNAGVGAFAKVADLTLDQWHAIIETNLNAVFYCCREAIPYLRQRNGGWLINISSLAGKNSFPGGGAYCASKAALNAFSEVLMQEVRHEDIRVNYIMPGSVATSFNDGKSQEGADWKIAADDVAQVVLDVLSLNQRSLVSRVEVRPSKPKK</sequence>
<gene>
    <name evidence="4" type="ORF">METZ01_LOCUS179407</name>
</gene>
<comment type="similarity">
    <text evidence="1">Belongs to the short-chain dehydrogenases/reductases (SDR) family.</text>
</comment>
<dbReference type="NCBIfam" id="NF005594">
    <property type="entry name" value="PRK07326.1"/>
    <property type="match status" value="1"/>
</dbReference>
<dbReference type="InterPro" id="IPR020904">
    <property type="entry name" value="Sc_DH/Rdtase_CS"/>
</dbReference>
<dbReference type="PRINTS" id="PR00080">
    <property type="entry name" value="SDRFAMILY"/>
</dbReference>
<evidence type="ECO:0000259" key="3">
    <source>
        <dbReference type="SMART" id="SM00822"/>
    </source>
</evidence>
<evidence type="ECO:0000256" key="1">
    <source>
        <dbReference type="ARBA" id="ARBA00006484"/>
    </source>
</evidence>
<protein>
    <recommendedName>
        <fullName evidence="3">Ketoreductase domain-containing protein</fullName>
    </recommendedName>
</protein>
<dbReference type="EMBL" id="UINC01034939">
    <property type="protein sequence ID" value="SVB26553.1"/>
    <property type="molecule type" value="Genomic_DNA"/>
</dbReference>